<dbReference type="InterPro" id="IPR001878">
    <property type="entry name" value="Znf_CCHC"/>
</dbReference>
<feature type="compositionally biased region" description="Low complexity" evidence="5">
    <location>
        <begin position="748"/>
        <end position="761"/>
    </location>
</feature>
<dbReference type="InterPro" id="IPR041577">
    <property type="entry name" value="RT_RNaseH_2"/>
</dbReference>
<keyword evidence="8" id="KW-1185">Reference proteome</keyword>
<evidence type="ECO:0000256" key="1">
    <source>
        <dbReference type="ARBA" id="ARBA00022670"/>
    </source>
</evidence>
<feature type="domain" description="CCHC-type" evidence="6">
    <location>
        <begin position="1069"/>
        <end position="1085"/>
    </location>
</feature>
<keyword evidence="3" id="KW-0238">DNA-binding</keyword>
<dbReference type="CDD" id="cd09274">
    <property type="entry name" value="RNase_HI_RT_Ty3"/>
    <property type="match status" value="1"/>
</dbReference>
<dbReference type="Gene3D" id="3.30.70.270">
    <property type="match status" value="2"/>
</dbReference>
<feature type="region of interest" description="Disordered" evidence="5">
    <location>
        <begin position="1987"/>
        <end position="2017"/>
    </location>
</feature>
<feature type="region of interest" description="Disordered" evidence="5">
    <location>
        <begin position="1"/>
        <end position="24"/>
    </location>
</feature>
<name>A0ABR2U6I8_9ROSI</name>
<dbReference type="Pfam" id="PF00098">
    <property type="entry name" value="zf-CCHC"/>
    <property type="match status" value="1"/>
</dbReference>
<evidence type="ECO:0000256" key="5">
    <source>
        <dbReference type="SAM" id="MobiDB-lite"/>
    </source>
</evidence>
<feature type="region of interest" description="Disordered" evidence="5">
    <location>
        <begin position="625"/>
        <end position="714"/>
    </location>
</feature>
<dbReference type="InterPro" id="IPR043128">
    <property type="entry name" value="Rev_trsase/Diguanyl_cyclase"/>
</dbReference>
<dbReference type="InterPro" id="IPR043502">
    <property type="entry name" value="DNA/RNA_pol_sf"/>
</dbReference>
<dbReference type="InterPro" id="IPR036875">
    <property type="entry name" value="Znf_CCHC_sf"/>
</dbReference>
<accession>A0ABR2U6I8</accession>
<evidence type="ECO:0000256" key="3">
    <source>
        <dbReference type="ARBA" id="ARBA00023125"/>
    </source>
</evidence>
<feature type="compositionally biased region" description="Polar residues" evidence="5">
    <location>
        <begin position="625"/>
        <end position="643"/>
    </location>
</feature>
<keyword evidence="4" id="KW-0862">Zinc</keyword>
<dbReference type="Pfam" id="PF17919">
    <property type="entry name" value="RT_RNaseH_2"/>
    <property type="match status" value="1"/>
</dbReference>
<comment type="caution">
    <text evidence="7">The sequence shown here is derived from an EMBL/GenBank/DDBJ whole genome shotgun (WGS) entry which is preliminary data.</text>
</comment>
<keyword evidence="1" id="KW-0645">Protease</keyword>
<dbReference type="Proteomes" id="UP001396334">
    <property type="component" value="Unassembled WGS sequence"/>
</dbReference>
<dbReference type="Gene3D" id="4.10.60.10">
    <property type="entry name" value="Zinc finger, CCHC-type"/>
    <property type="match status" value="1"/>
</dbReference>
<dbReference type="EMBL" id="JBBPBN010000002">
    <property type="protein sequence ID" value="KAK9045341.1"/>
    <property type="molecule type" value="Genomic_DNA"/>
</dbReference>
<keyword evidence="2" id="KW-0064">Aspartyl protease</keyword>
<dbReference type="SUPFAM" id="SSF57756">
    <property type="entry name" value="Retrovirus zinc finger-like domains"/>
    <property type="match status" value="1"/>
</dbReference>
<dbReference type="PROSITE" id="PS50158">
    <property type="entry name" value="ZF_CCHC"/>
    <property type="match status" value="1"/>
</dbReference>
<dbReference type="Pfam" id="PF01107">
    <property type="entry name" value="MP"/>
    <property type="match status" value="1"/>
</dbReference>
<evidence type="ECO:0000313" key="7">
    <source>
        <dbReference type="EMBL" id="KAK9045341.1"/>
    </source>
</evidence>
<feature type="compositionally biased region" description="Polar residues" evidence="5">
    <location>
        <begin position="2005"/>
        <end position="2017"/>
    </location>
</feature>
<evidence type="ECO:0000259" key="6">
    <source>
        <dbReference type="PROSITE" id="PS50158"/>
    </source>
</evidence>
<dbReference type="InterPro" id="IPR053098">
    <property type="entry name" value="Petuviruses_polyprotein"/>
</dbReference>
<feature type="compositionally biased region" description="Pro residues" evidence="5">
    <location>
        <begin position="431"/>
        <end position="443"/>
    </location>
</feature>
<keyword evidence="4" id="KW-0863">Zinc-finger</keyword>
<feature type="region of interest" description="Disordered" evidence="5">
    <location>
        <begin position="422"/>
        <end position="451"/>
    </location>
</feature>
<reference evidence="7 8" key="1">
    <citation type="journal article" date="2024" name="G3 (Bethesda)">
        <title>Genome assembly of Hibiscus sabdariffa L. provides insights into metabolisms of medicinal natural products.</title>
        <authorList>
            <person name="Kim T."/>
        </authorList>
    </citation>
    <scope>NUCLEOTIDE SEQUENCE [LARGE SCALE GENOMIC DNA]</scope>
    <source>
        <strain evidence="7">TK-2024</strain>
        <tissue evidence="7">Old leaves</tissue>
    </source>
</reference>
<evidence type="ECO:0000256" key="2">
    <source>
        <dbReference type="ARBA" id="ARBA00022750"/>
    </source>
</evidence>
<gene>
    <name evidence="7" type="ORF">V6N11_059225</name>
</gene>
<dbReference type="InterPro" id="IPR028919">
    <property type="entry name" value="Viral_movement"/>
</dbReference>
<feature type="compositionally biased region" description="Basic and acidic residues" evidence="5">
    <location>
        <begin position="1987"/>
        <end position="1997"/>
    </location>
</feature>
<keyword evidence="4" id="KW-0479">Metal-binding</keyword>
<proteinExistence type="predicted"/>
<evidence type="ECO:0000313" key="8">
    <source>
        <dbReference type="Proteomes" id="UP001396334"/>
    </source>
</evidence>
<keyword evidence="2" id="KW-0378">Hydrolase</keyword>
<dbReference type="SMART" id="SM00343">
    <property type="entry name" value="ZnF_C2HC"/>
    <property type="match status" value="1"/>
</dbReference>
<dbReference type="PANTHER" id="PTHR48435:SF1">
    <property type="entry name" value="POLYPROTEIN"/>
    <property type="match status" value="1"/>
</dbReference>
<organism evidence="7 8">
    <name type="scientific">Hibiscus sabdariffa</name>
    <name type="common">roselle</name>
    <dbReference type="NCBI Taxonomy" id="183260"/>
    <lineage>
        <taxon>Eukaryota</taxon>
        <taxon>Viridiplantae</taxon>
        <taxon>Streptophyta</taxon>
        <taxon>Embryophyta</taxon>
        <taxon>Tracheophyta</taxon>
        <taxon>Spermatophyta</taxon>
        <taxon>Magnoliopsida</taxon>
        <taxon>eudicotyledons</taxon>
        <taxon>Gunneridae</taxon>
        <taxon>Pentapetalae</taxon>
        <taxon>rosids</taxon>
        <taxon>malvids</taxon>
        <taxon>Malvales</taxon>
        <taxon>Malvaceae</taxon>
        <taxon>Malvoideae</taxon>
        <taxon>Hibiscus</taxon>
    </lineage>
</organism>
<feature type="region of interest" description="Disordered" evidence="5">
    <location>
        <begin position="745"/>
        <end position="817"/>
    </location>
</feature>
<dbReference type="Gene3D" id="3.10.10.10">
    <property type="entry name" value="HIV Type 1 Reverse Transcriptase, subunit A, domain 1"/>
    <property type="match status" value="1"/>
</dbReference>
<evidence type="ECO:0000256" key="4">
    <source>
        <dbReference type="PROSITE-ProRule" id="PRU00047"/>
    </source>
</evidence>
<protein>
    <recommendedName>
        <fullName evidence="6">CCHC-type domain-containing protein</fullName>
    </recommendedName>
</protein>
<dbReference type="SUPFAM" id="SSF56672">
    <property type="entry name" value="DNA/RNA polymerases"/>
    <property type="match status" value="1"/>
</dbReference>
<feature type="compositionally biased region" description="Basic and acidic residues" evidence="5">
    <location>
        <begin position="661"/>
        <end position="693"/>
    </location>
</feature>
<sequence>MADLPNTMSRSSSSRSLVSMEVNPKLKSHSSKKISSLYEVEYSEDKKVQPTHLPVINPYLAYQKPSTSWIRNIRSLIHSPPKTVREYVQSSSFDKHYITGLAAEQFVTLEIPSEFPKGWIEAGYSHIHFGAVRLALNYHGSDGKAVVARIALLDTRYLTYQDACIGTVEATMNNGLVMVTLFPNFTMALQDPNLMDALKVQIHIVGAQQVESSIIATLHYQFVYRIQDHSFRLDGCGSNDSLLITIHATKQPVRSTNTKIISKGDGTSEIRFDHSHLKDSPTPPIFPTQMMMTPRGDLSQTHDKEDPDCWCELCHPGAESRMIESFDADGKPILFYKDLVTGHCPWDMDCSCEQCVEEDFVQEIEGGYHTSYNPHKKKKNRKKNSIHSQLYQRWKNGDPTVGPLGEDNGKFIFLVDYGPKRKEETPKEAPQTPPPSNSTPPPSYKREKPVQPVQPCYKKIQKWIKKNPVIQKGVSQTNTQSICMFTPTGSSYNKDFPPLEEFTEKEFRHIPKIPTQLHGEKISTAEATLNWQTENALAQNATLQRIDARVAQMDTKITMVETKVDSNTKIANELIVNLHKMLRVAETRPADPGQDPFYYVEQKNQEIQRLKDHIKYLQEHGLPHSAQSGETLFPSKSTPSSVFSPFESRTPLSPPSVFHRQPVEPKRLAPYELRELIRKQEADQKREREERERKGKSHAVQEEGEPVPKVSRSMMIRDGQQNPLSSFLKGYKEAIIPRIAAINKEATEQSSESENSDDSQSIETQSSSDDDEIQMAIPDVKTEEGEVDPMDTDAPPSASAPPPFQINSGKHTFTLDDIPSTRWPQRLQEFQAWMDTQKLTRESNYEILSEFVSRFTGMLRDWWNTLSQPDQVVFLTRQSFPEVIQILHTFFLGNQEDLKTLKKKEFFKRKCCSPERKDLQKHFTIMAKLFYFFGADPNLKHTILASIPEILQNAVSRHLQNTGKRVENLTIGEIQQETYMALEEICDRKKIIKNYLTGSKEIARACKDTKLQIKCKEKEDCHCRQKKKFRSSRSDQRPFRTPAYPRSLRRKRKWRYLRKKQPQGQKSSRCYICGKQGHFAKRCPKNKQGAKMVQMIQQQTGIPIDEEDDVESIFSIDDEPNDNSLFAIQSLEESKDLDSEISSEEIYMFQSQISSSPVVASITPTPHVPVSIYLDKYSKGIDVIAFIDTGAGATIMNPDILPAKWWKPYKKIFSTASSDEFVTHLISEPITIQFFPGCSVRTKVLGSKLLGKDLVVGFDVYTQAKFLRIIPEGLRYKQMLKPFVDVSRLYLVQPTEEIKVLLEELKSKSCAESHEDFLSKCDHPLWRNSEFYVKLPFKKNEDVNPTKASHTGMNPEHQRLAEAECNELLQQGLIEPSDSQWACEAFYVNKRSEQARGKLRLVINYQPLNHFLLDDKFPLPNRNALFSSLAKAQVFSKFDLKADEEAHLKLLRHFSQLIAQYGVMLSERKMKINQREIEFLGMHLKEGKYHPGPHIAQELLKFPDKDLSKKQILQFLGIVNYLRDFIPKISKYTNPLRKMLKKEPPQWSTAQSKATKTLKEILQQLPPLQIPSDGKRILQTDASDKYWGAILFEEKNKKRHLCGYKSGRFSDAEIHYHSTFKEILAVKKAISKFEFHLIGHHFLVEMDMSSFPQMLKFKQKTVPHPQLLRWEEWFSKFSFDCKHIKGKTNVLADLLTRPKIMMYRASSSKETVPEKKQKKNPETAFNIPPNLNPEFPHEVYRLVLENKFHSKARDMIFEYQLDIFRNYGGLMLNPFGLHPDYPFIHPIHFEILEVPDEVKWLLWYFTHMYQVAIQFVLPDLQYFIDEAIQGTEPAITKNLAVMLKWFFPLSHWKEIIDQATATDQGHFIVIIFYKPQYFMQHGNAKQLGSFPSAHIHSIQWEDVRKREEKYRALQKHMCQINRQIPKEIWPPPKEQAPWDAWPADPALLTPYHRAIMEAQKQYKDNIPDPSEWSQDYPWFESSASKMTKEYSNDHMETEDGEDSTSTDSAQLPFSNRD</sequence>
<dbReference type="PANTHER" id="PTHR48435">
    <property type="entry name" value="POLYPROTEIN"/>
    <property type="match status" value="1"/>
</dbReference>